<protein>
    <submittedName>
        <fullName evidence="2">Uncharacterized protein</fullName>
    </submittedName>
</protein>
<organism evidence="2">
    <name type="scientific">viral metagenome</name>
    <dbReference type="NCBI Taxonomy" id="1070528"/>
    <lineage>
        <taxon>unclassified sequences</taxon>
        <taxon>metagenomes</taxon>
        <taxon>organismal metagenomes</taxon>
    </lineage>
</organism>
<evidence type="ECO:0000256" key="1">
    <source>
        <dbReference type="SAM" id="Phobius"/>
    </source>
</evidence>
<evidence type="ECO:0000313" key="2">
    <source>
        <dbReference type="EMBL" id="QHT34928.1"/>
    </source>
</evidence>
<keyword evidence="1" id="KW-0472">Membrane</keyword>
<proteinExistence type="predicted"/>
<feature type="transmembrane region" description="Helical" evidence="1">
    <location>
        <begin position="7"/>
        <end position="28"/>
    </location>
</feature>
<dbReference type="AlphaFoldDB" id="A0A6C0F0N6"/>
<keyword evidence="1" id="KW-1133">Transmembrane helix</keyword>
<sequence length="214" mass="25918">MYDKNRIINFTANQLKIIVSSILMYYYILEHDNPRLEKCDKLNIVREHTTFVNCEDKTKVFSIERYYNAIQIRMVSEEEPVIDIDDYTFGVDIKKYLRDKYPDSEIEVVSYRCYGANRLDMPEDVIDKMNDMIENDYFVHYDWDGYSWIDGALCEFGWQRNEKEYPTEWWIYNPLTVKLYRPHRFVLPVKNVPHPPLDPLEELTMEEILEKIHM</sequence>
<keyword evidence="1" id="KW-0812">Transmembrane</keyword>
<dbReference type="EMBL" id="MN739011">
    <property type="protein sequence ID" value="QHT34928.1"/>
    <property type="molecule type" value="Genomic_DNA"/>
</dbReference>
<name>A0A6C0F0N6_9ZZZZ</name>
<reference evidence="2" key="1">
    <citation type="journal article" date="2020" name="Nature">
        <title>Giant virus diversity and host interactions through global metagenomics.</title>
        <authorList>
            <person name="Schulz F."/>
            <person name="Roux S."/>
            <person name="Paez-Espino D."/>
            <person name="Jungbluth S."/>
            <person name="Walsh D.A."/>
            <person name="Denef V.J."/>
            <person name="McMahon K.D."/>
            <person name="Konstantinidis K.T."/>
            <person name="Eloe-Fadrosh E.A."/>
            <person name="Kyrpides N.C."/>
            <person name="Woyke T."/>
        </authorList>
    </citation>
    <scope>NUCLEOTIDE SEQUENCE</scope>
    <source>
        <strain evidence="2">GVMAG-M-3300009180-1</strain>
    </source>
</reference>
<accession>A0A6C0F0N6</accession>